<evidence type="ECO:0000259" key="18">
    <source>
        <dbReference type="PROSITE" id="PS51192"/>
    </source>
</evidence>
<evidence type="ECO:0000256" key="12">
    <source>
        <dbReference type="ARBA" id="ARBA00029504"/>
    </source>
</evidence>
<proteinExistence type="inferred from homology"/>
<keyword evidence="7 13" id="KW-0067">ATP-binding</keyword>
<evidence type="ECO:0000256" key="4">
    <source>
        <dbReference type="ARBA" id="ARBA00022741"/>
    </source>
</evidence>
<evidence type="ECO:0000256" key="7">
    <source>
        <dbReference type="ARBA" id="ARBA00022840"/>
    </source>
</evidence>
<dbReference type="Gene3D" id="3.40.50.300">
    <property type="entry name" value="P-loop containing nucleotide triphosphate hydrolases"/>
    <property type="match status" value="3"/>
</dbReference>
<feature type="compositionally biased region" description="Low complexity" evidence="16">
    <location>
        <begin position="121"/>
        <end position="132"/>
    </location>
</feature>
<protein>
    <recommendedName>
        <fullName evidence="12 13">UvrABC system protein B</fullName>
        <shortName evidence="13">Protein UvrB</shortName>
    </recommendedName>
    <alternativeName>
        <fullName evidence="13">Excinuclease ABC subunit B</fullName>
    </alternativeName>
</protein>
<dbReference type="InterPro" id="IPR024759">
    <property type="entry name" value="UvrB_YAD/RRR_dom"/>
</dbReference>
<evidence type="ECO:0000256" key="15">
    <source>
        <dbReference type="SAM" id="Coils"/>
    </source>
</evidence>
<dbReference type="InterPro" id="IPR001650">
    <property type="entry name" value="Helicase_C-like"/>
</dbReference>
<feature type="compositionally biased region" description="Basic residues" evidence="16">
    <location>
        <begin position="1054"/>
        <end position="1067"/>
    </location>
</feature>
<feature type="compositionally biased region" description="Basic and acidic residues" evidence="16">
    <location>
        <begin position="67"/>
        <end position="93"/>
    </location>
</feature>
<dbReference type="Gene3D" id="6.10.140.240">
    <property type="match status" value="1"/>
</dbReference>
<keyword evidence="4 13" id="KW-0547">Nucleotide-binding</keyword>
<comment type="subcellular location">
    <subcellularLocation>
        <location evidence="1 13 14">Cytoplasm</location>
    </subcellularLocation>
</comment>
<dbReference type="InterPro" id="IPR014001">
    <property type="entry name" value="Helicase_ATP-bd"/>
</dbReference>
<keyword evidence="9 13" id="KW-0234">DNA repair</keyword>
<dbReference type="InterPro" id="IPR041471">
    <property type="entry name" value="UvrB_inter"/>
</dbReference>
<dbReference type="Proteomes" id="UP001595697">
    <property type="component" value="Unassembled WGS sequence"/>
</dbReference>
<feature type="compositionally biased region" description="Low complexity" evidence="16">
    <location>
        <begin position="97"/>
        <end position="114"/>
    </location>
</feature>
<evidence type="ECO:0000313" key="21">
    <source>
        <dbReference type="Proteomes" id="UP001595697"/>
    </source>
</evidence>
<dbReference type="Pfam" id="PF12344">
    <property type="entry name" value="UvrB"/>
    <property type="match status" value="1"/>
</dbReference>
<feature type="region of interest" description="Disordered" evidence="16">
    <location>
        <begin position="1"/>
        <end position="31"/>
    </location>
</feature>
<dbReference type="PROSITE" id="PS50151">
    <property type="entry name" value="UVR"/>
    <property type="match status" value="1"/>
</dbReference>
<feature type="binding site" evidence="13">
    <location>
        <begin position="247"/>
        <end position="254"/>
    </location>
    <ligand>
        <name>ATP</name>
        <dbReference type="ChEBI" id="CHEBI:30616"/>
    </ligand>
</feature>
<evidence type="ECO:0000256" key="8">
    <source>
        <dbReference type="ARBA" id="ARBA00022881"/>
    </source>
</evidence>
<evidence type="ECO:0000256" key="6">
    <source>
        <dbReference type="ARBA" id="ARBA00022769"/>
    </source>
</evidence>
<name>A0ABV8E8M5_9HYPH</name>
<evidence type="ECO:0000256" key="10">
    <source>
        <dbReference type="ARBA" id="ARBA00023236"/>
    </source>
</evidence>
<keyword evidence="10 13" id="KW-0742">SOS response</keyword>
<feature type="region of interest" description="Disordered" evidence="16">
    <location>
        <begin position="44"/>
        <end position="146"/>
    </location>
</feature>
<accession>A0ABV8E8M5</accession>
<gene>
    <name evidence="13 20" type="primary">uvrB</name>
    <name evidence="20" type="ORF">ACFOVS_11945</name>
</gene>
<dbReference type="SMART" id="SM00487">
    <property type="entry name" value="DEXDc"/>
    <property type="match status" value="1"/>
</dbReference>
<feature type="compositionally biased region" description="Basic and acidic residues" evidence="16">
    <location>
        <begin position="881"/>
        <end position="891"/>
    </location>
</feature>
<keyword evidence="21" id="KW-1185">Reference proteome</keyword>
<dbReference type="Gene3D" id="4.10.860.10">
    <property type="entry name" value="UVR domain"/>
    <property type="match status" value="1"/>
</dbReference>
<dbReference type="SUPFAM" id="SSF46600">
    <property type="entry name" value="C-terminal UvrC-binding domain of UvrB"/>
    <property type="match status" value="1"/>
</dbReference>
<organism evidence="20 21">
    <name type="scientific">Rhizobium lemnae</name>
    <dbReference type="NCBI Taxonomy" id="1214924"/>
    <lineage>
        <taxon>Bacteria</taxon>
        <taxon>Pseudomonadati</taxon>
        <taxon>Pseudomonadota</taxon>
        <taxon>Alphaproteobacteria</taxon>
        <taxon>Hyphomicrobiales</taxon>
        <taxon>Rhizobiaceae</taxon>
        <taxon>Rhizobium/Agrobacterium group</taxon>
        <taxon>Rhizobium</taxon>
    </lineage>
</organism>
<dbReference type="NCBIfam" id="TIGR00631">
    <property type="entry name" value="uvrb"/>
    <property type="match status" value="1"/>
</dbReference>
<evidence type="ECO:0000256" key="14">
    <source>
        <dbReference type="RuleBase" id="RU003587"/>
    </source>
</evidence>
<evidence type="ECO:0000256" key="13">
    <source>
        <dbReference type="HAMAP-Rule" id="MF_00204"/>
    </source>
</evidence>
<evidence type="ECO:0000256" key="2">
    <source>
        <dbReference type="ARBA" id="ARBA00008533"/>
    </source>
</evidence>
<dbReference type="Pfam" id="PF02151">
    <property type="entry name" value="UVR"/>
    <property type="match status" value="1"/>
</dbReference>
<keyword evidence="15" id="KW-0175">Coiled coil</keyword>
<keyword evidence="20" id="KW-0378">Hydrolase</keyword>
<dbReference type="CDD" id="cd17916">
    <property type="entry name" value="DEXHc_UvrB"/>
    <property type="match status" value="1"/>
</dbReference>
<dbReference type="PANTHER" id="PTHR24029:SF0">
    <property type="entry name" value="UVRABC SYSTEM PROTEIN B"/>
    <property type="match status" value="1"/>
</dbReference>
<feature type="domain" description="Helicase ATP-binding" evidence="18">
    <location>
        <begin position="234"/>
        <end position="387"/>
    </location>
</feature>
<feature type="compositionally biased region" description="Basic and acidic residues" evidence="16">
    <location>
        <begin position="1024"/>
        <end position="1035"/>
    </location>
</feature>
<evidence type="ECO:0000313" key="20">
    <source>
        <dbReference type="EMBL" id="MFC3968831.1"/>
    </source>
</evidence>
<keyword evidence="3 13" id="KW-0963">Cytoplasm</keyword>
<evidence type="ECO:0000256" key="16">
    <source>
        <dbReference type="SAM" id="MobiDB-lite"/>
    </source>
</evidence>
<dbReference type="InterPro" id="IPR036876">
    <property type="entry name" value="UVR_dom_sf"/>
</dbReference>
<evidence type="ECO:0000256" key="3">
    <source>
        <dbReference type="ARBA" id="ARBA00022490"/>
    </source>
</evidence>
<dbReference type="InterPro" id="IPR027417">
    <property type="entry name" value="P-loop_NTPase"/>
</dbReference>
<evidence type="ECO:0000256" key="1">
    <source>
        <dbReference type="ARBA" id="ARBA00004496"/>
    </source>
</evidence>
<reference evidence="21" key="1">
    <citation type="journal article" date="2019" name="Int. J. Syst. Evol. Microbiol.">
        <title>The Global Catalogue of Microorganisms (GCM) 10K type strain sequencing project: providing services to taxonomists for standard genome sequencing and annotation.</title>
        <authorList>
            <consortium name="The Broad Institute Genomics Platform"/>
            <consortium name="The Broad Institute Genome Sequencing Center for Infectious Disease"/>
            <person name="Wu L."/>
            <person name="Ma J."/>
        </authorList>
    </citation>
    <scope>NUCLEOTIDE SEQUENCE [LARGE SCALE GENOMIC DNA]</scope>
    <source>
        <strain evidence="21">TBRC 5781</strain>
    </source>
</reference>
<comment type="function">
    <text evidence="13">The UvrABC repair system catalyzes the recognition and processing of DNA lesions. A damage recognition complex composed of 2 UvrA and 2 UvrB subunits scans DNA for abnormalities. Upon binding of the UvrA(2)B(2) complex to a putative damaged site, the DNA wraps around one UvrB monomer. DNA wrap is dependent on ATP binding by UvrB and probably causes local melting of the DNA helix, facilitating insertion of UvrB beta-hairpin between the DNA strands. Then UvrB probes one DNA strand for the presence of a lesion. If a lesion is found the UvrA subunits dissociate and the UvrB-DNA preincision complex is formed. This complex is subsequently bound by UvrC and the second UvrB is released. If no lesion is found, the DNA wraps around the other UvrB subunit that will check the other stand for damage.</text>
</comment>
<dbReference type="InterPro" id="IPR001943">
    <property type="entry name" value="UVR_dom"/>
</dbReference>
<evidence type="ECO:0000259" key="19">
    <source>
        <dbReference type="PROSITE" id="PS51194"/>
    </source>
</evidence>
<dbReference type="EMBL" id="JBHSBD010000049">
    <property type="protein sequence ID" value="MFC3968831.1"/>
    <property type="molecule type" value="Genomic_DNA"/>
</dbReference>
<keyword evidence="6 13" id="KW-0228">DNA excision</keyword>
<dbReference type="InterPro" id="IPR004807">
    <property type="entry name" value="UvrB"/>
</dbReference>
<dbReference type="Pfam" id="PF17757">
    <property type="entry name" value="UvrB_inter"/>
    <property type="match status" value="1"/>
</dbReference>
<dbReference type="PROSITE" id="PS51192">
    <property type="entry name" value="HELICASE_ATP_BIND_1"/>
    <property type="match status" value="1"/>
</dbReference>
<dbReference type="InterPro" id="IPR006935">
    <property type="entry name" value="Helicase/UvrB_N"/>
</dbReference>
<evidence type="ECO:0000259" key="17">
    <source>
        <dbReference type="PROSITE" id="PS50151"/>
    </source>
</evidence>
<dbReference type="PROSITE" id="PS51194">
    <property type="entry name" value="HELICASE_CTER"/>
    <property type="match status" value="1"/>
</dbReference>
<dbReference type="GO" id="GO:0016787">
    <property type="term" value="F:hydrolase activity"/>
    <property type="evidence" value="ECO:0007669"/>
    <property type="project" value="UniProtKB-KW"/>
</dbReference>
<comment type="caution">
    <text evidence="20">The sequence shown here is derived from an EMBL/GenBank/DDBJ whole genome shotgun (WGS) entry which is preliminary data.</text>
</comment>
<dbReference type="SUPFAM" id="SSF52540">
    <property type="entry name" value="P-loop containing nucleoside triphosphate hydrolases"/>
    <property type="match status" value="2"/>
</dbReference>
<feature type="compositionally biased region" description="Polar residues" evidence="16">
    <location>
        <begin position="926"/>
        <end position="936"/>
    </location>
</feature>
<keyword evidence="5 13" id="KW-0227">DNA damage</keyword>
<comment type="similarity">
    <text evidence="2 13 14">Belongs to the UvrB family.</text>
</comment>
<comment type="subunit">
    <text evidence="11 13 14">Forms a heterotetramer with UvrA during the search for lesions. Interacts with UvrC in an incision complex.</text>
</comment>
<feature type="coiled-coil region" evidence="15">
    <location>
        <begin position="465"/>
        <end position="492"/>
    </location>
</feature>
<evidence type="ECO:0000256" key="11">
    <source>
        <dbReference type="ARBA" id="ARBA00026033"/>
    </source>
</evidence>
<dbReference type="NCBIfam" id="NF003673">
    <property type="entry name" value="PRK05298.1"/>
    <property type="match status" value="1"/>
</dbReference>
<feature type="domain" description="Helicase C-terminal" evidence="19">
    <location>
        <begin position="639"/>
        <end position="805"/>
    </location>
</feature>
<dbReference type="Pfam" id="PF00271">
    <property type="entry name" value="Helicase_C"/>
    <property type="match status" value="1"/>
</dbReference>
<dbReference type="SMART" id="SM00490">
    <property type="entry name" value="HELICc"/>
    <property type="match status" value="1"/>
</dbReference>
<feature type="domain" description="UVR" evidence="17">
    <location>
        <begin position="838"/>
        <end position="873"/>
    </location>
</feature>
<sequence>MSKAPKKSPPQNSSNGFEEAPQAAFEGAPLSGSVSDWLKQLEAEAEASSVETQREIASKAGKHRKKIEIAAREQAIREAKEEEAARAKEEAARAKRSGQAAAAGRPAPRAEASPKGGAAVSTNKKTTSQKTSRGVSIGASSDPKTRAAAGLNPVAGMDMSLEEAQSIAPGAVTATVDALSKLIESGNPLFKDGKLWTPHRPARPAKSEGGIPIRMASDYQPAGDQPTAIADLVDGLNSGERSQVLLGVTGSGKTFTMAKVIEATQRPAVILAPNKTLAAQLYSEFKNFFPDNAVEYFVSYYDYYQPEAYVPRSDTFIEKESSINEQIDRMRHAATRAILERDDCIIIASVSCIYGIGSVETYTAMTFQMEVGDRIDQRQLLADLVAQQYKRQDINFVRGSFRVRGDTIEIFPAHLEDAAWRISLFGDEIDSITEFDPLTGHKTGDLKSVKIYANSHYVTPRPTLNGAIKAIKEELKHRLAELEKAGRLLEAQRLEQRTRYDVEMMEATGSCNGIENYSRYLTGRRPGEPPPTLFEYIPDNALIFIDESHVTIPQIGGMYRGDFRRKATLAEYGFRLPSCMDNRPLRFEEWDAMRPQTVAVSATPGNWEMEAAGGVFAEQVIRPTGLIDPPVEVRSARSQVDDVLGEIKETSLKGYRTLVTVLTKRMAEDLTEYLHEQGVRVRYMHSDIDTLERIEIIRDLRLGAFDVLVGINLLREGLDIPECGFVAILDADKEGFLRSETSLIQTIGRAARNVDGKVILYADNVTGSMKRAMEETSRRREKQMAYNTEHGITPESVKARISDILDSVYERDHVRADISGTAGKGFADGGHLVGNNLQAHLNALEKSMRDAAADLDFEKAARLRDEIKRLKAVELASMDDPIAKDEARNQEKAPSGPAGHLPHKGGDRAQAAATSQALPPVGRVASNASREGNSASADREAQSSYFAKPSLDDMGPGTDTAKPLFRKNTLDEMTVGRTEKPVPGKLPEKPRHDRSHEAISPLEGEMSGRTEGGKSRHSPLLEGQPERLNSDDPRPLVRGKVGVGSYEDPAEQKRKSRTKGKTGRPGR</sequence>
<keyword evidence="8 13" id="KW-0267">Excision nuclease</keyword>
<feature type="compositionally biased region" description="Basic and acidic residues" evidence="16">
    <location>
        <begin position="977"/>
        <end position="997"/>
    </location>
</feature>
<dbReference type="Pfam" id="PF04851">
    <property type="entry name" value="ResIII"/>
    <property type="match status" value="1"/>
</dbReference>
<evidence type="ECO:0000256" key="9">
    <source>
        <dbReference type="ARBA" id="ARBA00023204"/>
    </source>
</evidence>
<dbReference type="CDD" id="cd18790">
    <property type="entry name" value="SF2_C_UvrB"/>
    <property type="match status" value="1"/>
</dbReference>
<dbReference type="RefSeq" id="WP_281434963.1">
    <property type="nucleotide sequence ID" value="NZ_JALJQZ010000003.1"/>
</dbReference>
<comment type="domain">
    <text evidence="13">The beta-hairpin motif is involved in DNA binding.</text>
</comment>
<feature type="region of interest" description="Disordered" evidence="16">
    <location>
        <begin position="881"/>
        <end position="1067"/>
    </location>
</feature>
<dbReference type="PANTHER" id="PTHR24029">
    <property type="entry name" value="UVRABC SYSTEM PROTEIN B"/>
    <property type="match status" value="1"/>
</dbReference>
<feature type="short sequence motif" description="Beta-hairpin" evidence="13">
    <location>
        <begin position="300"/>
        <end position="323"/>
    </location>
</feature>
<evidence type="ECO:0000256" key="5">
    <source>
        <dbReference type="ARBA" id="ARBA00022763"/>
    </source>
</evidence>
<dbReference type="HAMAP" id="MF_00204">
    <property type="entry name" value="UvrB"/>
    <property type="match status" value="1"/>
</dbReference>